<dbReference type="EMBL" id="JAACFV010000048">
    <property type="protein sequence ID" value="KAF7508901.1"/>
    <property type="molecule type" value="Genomic_DNA"/>
</dbReference>
<dbReference type="PRINTS" id="PR00081">
    <property type="entry name" value="GDHRDH"/>
</dbReference>
<dbReference type="PROSITE" id="PS00061">
    <property type="entry name" value="ADH_SHORT"/>
    <property type="match status" value="1"/>
</dbReference>
<evidence type="ECO:0000256" key="1">
    <source>
        <dbReference type="ARBA" id="ARBA00006484"/>
    </source>
</evidence>
<protein>
    <recommendedName>
        <fullName evidence="6">5'-hydroxyaverantin dehydrogenase</fullName>
    </recommendedName>
</protein>
<dbReference type="Proteomes" id="UP000606974">
    <property type="component" value="Unassembled WGS sequence"/>
</dbReference>
<dbReference type="AlphaFoldDB" id="A0A8H7E6Q8"/>
<keyword evidence="3" id="KW-0560">Oxidoreductase</keyword>
<dbReference type="OrthoDB" id="5371740at2759"/>
<evidence type="ECO:0000256" key="3">
    <source>
        <dbReference type="ARBA" id="ARBA00023002"/>
    </source>
</evidence>
<keyword evidence="2" id="KW-0521">NADP</keyword>
<dbReference type="InterPro" id="IPR002347">
    <property type="entry name" value="SDR_fam"/>
</dbReference>
<dbReference type="Gene3D" id="3.40.50.720">
    <property type="entry name" value="NAD(P)-binding Rossmann-like Domain"/>
    <property type="match status" value="1"/>
</dbReference>
<evidence type="ECO:0000313" key="4">
    <source>
        <dbReference type="EMBL" id="KAF7508901.1"/>
    </source>
</evidence>
<comment type="similarity">
    <text evidence="1">Belongs to the short-chain dehydrogenases/reductases (SDR) family.</text>
</comment>
<evidence type="ECO:0000256" key="2">
    <source>
        <dbReference type="ARBA" id="ARBA00022857"/>
    </source>
</evidence>
<comment type="caution">
    <text evidence="4">The sequence shown here is derived from an EMBL/GenBank/DDBJ whole genome shotgun (WGS) entry which is preliminary data.</text>
</comment>
<organism evidence="4 5">
    <name type="scientific">Endocarpon pusillum</name>
    <dbReference type="NCBI Taxonomy" id="364733"/>
    <lineage>
        <taxon>Eukaryota</taxon>
        <taxon>Fungi</taxon>
        <taxon>Dikarya</taxon>
        <taxon>Ascomycota</taxon>
        <taxon>Pezizomycotina</taxon>
        <taxon>Eurotiomycetes</taxon>
        <taxon>Chaetothyriomycetidae</taxon>
        <taxon>Verrucariales</taxon>
        <taxon>Verrucariaceae</taxon>
        <taxon>Endocarpon</taxon>
    </lineage>
</organism>
<sequence>MASPAIIPLDAIQSAPIDLTTSFDSSQISGSTILITGGASGLGAAFAHHWASLGANIIIGDVNQPLSERLIAGLRSQTSNSNHHFIPLDVTSWTSQLSFFEEAVRLSPTGGIDCVVANAGINLAEESLTFEKPPDYHGQLVTTSQGKKLAPPAPPQFKTVDVNLTGVLYSSHLAHAYLPLNPGSTKCNPNPHPGPATSFKSEAANKDRHLLLIASIAGLWPLPNQTLYSVSKHAVVGLFRSLRVTSPVRHGIRVNMLCPYFTATPILGTAGKVMLSGAALTEMRDVVAAATRLVADRTVVGRGWLSARGGGGRRISGRFRWGGRERRLGGICA</sequence>
<proteinExistence type="inferred from homology"/>
<dbReference type="Pfam" id="PF00106">
    <property type="entry name" value="adh_short"/>
    <property type="match status" value="2"/>
</dbReference>
<dbReference type="InterPro" id="IPR036291">
    <property type="entry name" value="NAD(P)-bd_dom_sf"/>
</dbReference>
<evidence type="ECO:0008006" key="6">
    <source>
        <dbReference type="Google" id="ProtNLM"/>
    </source>
</evidence>
<keyword evidence="5" id="KW-1185">Reference proteome</keyword>
<gene>
    <name evidence="4" type="ORF">GJ744_008610</name>
</gene>
<name>A0A8H7E6Q8_9EURO</name>
<dbReference type="PANTHER" id="PTHR44229">
    <property type="entry name" value="15-HYDROXYPROSTAGLANDIN DEHYDROGENASE [NAD(+)]"/>
    <property type="match status" value="1"/>
</dbReference>
<dbReference type="SUPFAM" id="SSF51735">
    <property type="entry name" value="NAD(P)-binding Rossmann-fold domains"/>
    <property type="match status" value="1"/>
</dbReference>
<accession>A0A8H7E6Q8</accession>
<reference evidence="4" key="1">
    <citation type="submission" date="2020-02" db="EMBL/GenBank/DDBJ databases">
        <authorList>
            <person name="Palmer J.M."/>
        </authorList>
    </citation>
    <scope>NUCLEOTIDE SEQUENCE</scope>
    <source>
        <strain evidence="4">EPUS1.4</strain>
        <tissue evidence="4">Thallus</tissue>
    </source>
</reference>
<dbReference type="GO" id="GO:0016616">
    <property type="term" value="F:oxidoreductase activity, acting on the CH-OH group of donors, NAD or NADP as acceptor"/>
    <property type="evidence" value="ECO:0007669"/>
    <property type="project" value="TreeGrafter"/>
</dbReference>
<dbReference type="PANTHER" id="PTHR44229:SF4">
    <property type="entry name" value="15-HYDROXYPROSTAGLANDIN DEHYDROGENASE [NAD(+)]"/>
    <property type="match status" value="1"/>
</dbReference>
<dbReference type="InterPro" id="IPR020904">
    <property type="entry name" value="Sc_DH/Rdtase_CS"/>
</dbReference>
<evidence type="ECO:0000313" key="5">
    <source>
        <dbReference type="Proteomes" id="UP000606974"/>
    </source>
</evidence>
<dbReference type="GO" id="GO:0005737">
    <property type="term" value="C:cytoplasm"/>
    <property type="evidence" value="ECO:0007669"/>
    <property type="project" value="TreeGrafter"/>
</dbReference>